<dbReference type="Pfam" id="PF14497">
    <property type="entry name" value="GST_C_3"/>
    <property type="match status" value="1"/>
</dbReference>
<evidence type="ECO:0000259" key="1">
    <source>
        <dbReference type="PROSITE" id="PS50404"/>
    </source>
</evidence>
<accession>A0A4Q0YN14</accession>
<dbReference type="Proteomes" id="UP000290287">
    <property type="component" value="Unassembled WGS sequence"/>
</dbReference>
<dbReference type="SFLD" id="SFLDG00358">
    <property type="entry name" value="Main_(cytGST)"/>
    <property type="match status" value="1"/>
</dbReference>
<gene>
    <name evidence="3" type="ORF">CS022_19605</name>
</gene>
<dbReference type="Gene3D" id="1.20.1050.10">
    <property type="match status" value="1"/>
</dbReference>
<evidence type="ECO:0000313" key="3">
    <source>
        <dbReference type="EMBL" id="RXJ71775.1"/>
    </source>
</evidence>
<dbReference type="Pfam" id="PF13409">
    <property type="entry name" value="GST_N_2"/>
    <property type="match status" value="1"/>
</dbReference>
<dbReference type="InterPro" id="IPR004046">
    <property type="entry name" value="GST_C"/>
</dbReference>
<evidence type="ECO:0000313" key="4">
    <source>
        <dbReference type="Proteomes" id="UP000290287"/>
    </source>
</evidence>
<dbReference type="PANTHER" id="PTHR44051:SF8">
    <property type="entry name" value="GLUTATHIONE S-TRANSFERASE GSTA"/>
    <property type="match status" value="1"/>
</dbReference>
<dbReference type="InterPro" id="IPR004045">
    <property type="entry name" value="Glutathione_S-Trfase_N"/>
</dbReference>
<comment type="caution">
    <text evidence="3">The sequence shown here is derived from an EMBL/GenBank/DDBJ whole genome shotgun (WGS) entry which is preliminary data.</text>
</comment>
<dbReference type="OrthoDB" id="9803562at2"/>
<dbReference type="SUPFAM" id="SSF52833">
    <property type="entry name" value="Thioredoxin-like"/>
    <property type="match status" value="1"/>
</dbReference>
<evidence type="ECO:0000259" key="2">
    <source>
        <dbReference type="PROSITE" id="PS50405"/>
    </source>
</evidence>
<dbReference type="InterPro" id="IPR036249">
    <property type="entry name" value="Thioredoxin-like_sf"/>
</dbReference>
<dbReference type="AlphaFoldDB" id="A0A4Q0YN14"/>
<sequence>MKIYQRAGTPSASRVAIYLKLKGIEIDEIDIDIRGGENLTDAFKAISVTGLIPALELDDGTTISESVAICRYFEALYPDQKPNLFGISPIEQAKVEMWQRIVELNGLRNAFDAFRNVAQIYKDRENCIEEWGHEAKLRLTQFLPKLERQLSMHPHVAGENLSIADITAFVLVNFLPYVDVSIDDNSYPSLLAWHQKLSQNPAFQRR</sequence>
<dbReference type="PANTHER" id="PTHR44051">
    <property type="entry name" value="GLUTATHIONE S-TRANSFERASE-RELATED"/>
    <property type="match status" value="1"/>
</dbReference>
<dbReference type="EMBL" id="PEIB01000032">
    <property type="protein sequence ID" value="RXJ71775.1"/>
    <property type="molecule type" value="Genomic_DNA"/>
</dbReference>
<dbReference type="InterPro" id="IPR040079">
    <property type="entry name" value="Glutathione_S-Trfase"/>
</dbReference>
<dbReference type="Gene3D" id="3.40.30.10">
    <property type="entry name" value="Glutaredoxin"/>
    <property type="match status" value="1"/>
</dbReference>
<keyword evidence="4" id="KW-1185">Reference proteome</keyword>
<feature type="domain" description="GST C-terminal" evidence="2">
    <location>
        <begin position="88"/>
        <end position="206"/>
    </location>
</feature>
<dbReference type="InterPro" id="IPR010987">
    <property type="entry name" value="Glutathione-S-Trfase_C-like"/>
</dbReference>
<dbReference type="PROSITE" id="PS50404">
    <property type="entry name" value="GST_NTER"/>
    <property type="match status" value="1"/>
</dbReference>
<feature type="domain" description="GST N-terminal" evidence="1">
    <location>
        <begin position="1"/>
        <end position="81"/>
    </location>
</feature>
<dbReference type="GO" id="GO:0016740">
    <property type="term" value="F:transferase activity"/>
    <property type="evidence" value="ECO:0007669"/>
    <property type="project" value="UniProtKB-KW"/>
</dbReference>
<keyword evidence="3" id="KW-0808">Transferase</keyword>
<protein>
    <submittedName>
        <fullName evidence="3">Glutathione S-transferase</fullName>
    </submittedName>
</protein>
<dbReference type="PROSITE" id="PS50405">
    <property type="entry name" value="GST_CTER"/>
    <property type="match status" value="1"/>
</dbReference>
<dbReference type="RefSeq" id="WP_129123636.1">
    <property type="nucleotide sequence ID" value="NZ_PEIB01000032.1"/>
</dbReference>
<dbReference type="InterPro" id="IPR036282">
    <property type="entry name" value="Glutathione-S-Trfase_C_sf"/>
</dbReference>
<proteinExistence type="predicted"/>
<name>A0A4Q0YN14_9GAMM</name>
<reference evidence="3 4" key="1">
    <citation type="submission" date="2017-10" db="EMBL/GenBank/DDBJ databases">
        <title>Nyctiphanis sp. nov., isolated from the stomach of the euphausiid Nyctiphanes simplex (Hansen, 1911) in the Gulf of California.</title>
        <authorList>
            <person name="Gomez-Gil B."/>
            <person name="Aguilar-Mendez M."/>
            <person name="Lopez-Cortes A."/>
            <person name="Gomez-Gutierrez J."/>
            <person name="Roque A."/>
            <person name="Lang E."/>
            <person name="Gonzalez-Castillo A."/>
        </authorList>
    </citation>
    <scope>NUCLEOTIDE SEQUENCE [LARGE SCALE GENOMIC DNA]</scope>
    <source>
        <strain evidence="3 4">CAIM 600</strain>
    </source>
</reference>
<dbReference type="SUPFAM" id="SSF47616">
    <property type="entry name" value="GST C-terminal domain-like"/>
    <property type="match status" value="1"/>
</dbReference>
<organism evidence="3 4">
    <name type="scientific">Veronia nyctiphanis</name>
    <dbReference type="NCBI Taxonomy" id="1278244"/>
    <lineage>
        <taxon>Bacteria</taxon>
        <taxon>Pseudomonadati</taxon>
        <taxon>Pseudomonadota</taxon>
        <taxon>Gammaproteobacteria</taxon>
        <taxon>Vibrionales</taxon>
        <taxon>Vibrionaceae</taxon>
        <taxon>Veronia</taxon>
    </lineage>
</organism>
<dbReference type="SFLD" id="SFLDS00019">
    <property type="entry name" value="Glutathione_Transferase_(cytos"/>
    <property type="match status" value="1"/>
</dbReference>